<accession>Q50080</accession>
<organism evidence="1">
    <name type="scientific">Mycobacterium leprae</name>
    <dbReference type="NCBI Taxonomy" id="1769"/>
    <lineage>
        <taxon>Bacteria</taxon>
        <taxon>Bacillati</taxon>
        <taxon>Actinomycetota</taxon>
        <taxon>Actinomycetes</taxon>
        <taxon>Mycobacteriales</taxon>
        <taxon>Mycobacteriaceae</taxon>
        <taxon>Mycobacterium</taxon>
    </lineage>
</organism>
<proteinExistence type="predicted"/>
<reference evidence="1" key="2">
    <citation type="submission" date="1995-04" db="EMBL/GenBank/DDBJ databases">
        <authorList>
            <person name="Smith D.R."/>
        </authorList>
    </citation>
    <scope>NUCLEOTIDE SEQUENCE</scope>
</reference>
<reference evidence="1" key="1">
    <citation type="submission" date="1994-09" db="EMBL/GenBank/DDBJ databases">
        <authorList>
            <person name="Robison K."/>
        </authorList>
    </citation>
    <scope>NUCLEOTIDE SEQUENCE</scope>
</reference>
<name>Q50080_MYCLR</name>
<dbReference type="EMBL" id="U15183">
    <property type="protein sequence ID" value="AAA63008.1"/>
    <property type="molecule type" value="Genomic_DNA"/>
</dbReference>
<dbReference type="AlphaFoldDB" id="Q50080"/>
<protein>
    <submittedName>
        <fullName evidence="1">U1740t</fullName>
    </submittedName>
</protein>
<sequence length="121" mass="13587">MSPRLLPSWYASSLSQLWALSLIVNQAACEIHEPSVYPDARWHSGWPDAQHPDALDLIRATETQGVRIVIARRDGPFDNYSQAVPKLRPDPSTCLLFLLARKPRLVTCCRSTTSKPRKGYG</sequence>
<evidence type="ECO:0000313" key="1">
    <source>
        <dbReference type="EMBL" id="AAA63008.1"/>
    </source>
</evidence>